<evidence type="ECO:0000256" key="1">
    <source>
        <dbReference type="SAM" id="Phobius"/>
    </source>
</evidence>
<reference evidence="3" key="1">
    <citation type="submission" date="2019-12" db="EMBL/GenBank/DDBJ databases">
        <title>High-Quality draft genome sequences of three cyanobacteria isolated from the limestone walls of the Old Cathedral of Coimbra.</title>
        <authorList>
            <person name="Tiago I."/>
            <person name="Soares F."/>
            <person name="Portugal A."/>
        </authorList>
    </citation>
    <scope>NUCLEOTIDE SEQUENCE</scope>
    <source>
        <strain evidence="3">A</strain>
    </source>
</reference>
<evidence type="ECO:0000313" key="4">
    <source>
        <dbReference type="Proteomes" id="UP000646053"/>
    </source>
</evidence>
<feature type="chain" id="PRO_5035303617" evidence="2">
    <location>
        <begin position="24"/>
        <end position="74"/>
    </location>
</feature>
<gene>
    <name evidence="3" type="ORF">GS601_11960</name>
</gene>
<evidence type="ECO:0000256" key="2">
    <source>
        <dbReference type="SAM" id="SignalP"/>
    </source>
</evidence>
<organism evidence="3 4">
    <name type="scientific">Myxacorys almedinensis A</name>
    <dbReference type="NCBI Taxonomy" id="2690445"/>
    <lineage>
        <taxon>Bacteria</taxon>
        <taxon>Bacillati</taxon>
        <taxon>Cyanobacteriota</taxon>
        <taxon>Cyanophyceae</taxon>
        <taxon>Leptolyngbyales</taxon>
        <taxon>Leptolyngbyaceae</taxon>
        <taxon>Myxacorys</taxon>
        <taxon>Myxacorys almedinensis</taxon>
    </lineage>
</organism>
<feature type="signal peptide" evidence="2">
    <location>
        <begin position="1"/>
        <end position="23"/>
    </location>
</feature>
<sequence>MMLRKVLLANLVGIGLFLSASPAATQMPMNHSQPTAPQFQRIDQPIGSKIGVIAGGLALIGLELWWFLYSRKKA</sequence>
<name>A0A8J7Z2C7_9CYAN</name>
<keyword evidence="1" id="KW-0472">Membrane</keyword>
<evidence type="ECO:0000313" key="3">
    <source>
        <dbReference type="EMBL" id="NDJ17995.1"/>
    </source>
</evidence>
<dbReference type="AlphaFoldDB" id="A0A8J7Z2C7"/>
<protein>
    <submittedName>
        <fullName evidence="3">Uncharacterized protein</fullName>
    </submittedName>
</protein>
<feature type="transmembrane region" description="Helical" evidence="1">
    <location>
        <begin position="46"/>
        <end position="68"/>
    </location>
</feature>
<keyword evidence="2" id="KW-0732">Signal</keyword>
<accession>A0A8J7Z2C7</accession>
<keyword evidence="4" id="KW-1185">Reference proteome</keyword>
<proteinExistence type="predicted"/>
<keyword evidence="1" id="KW-0812">Transmembrane</keyword>
<dbReference type="Proteomes" id="UP000646053">
    <property type="component" value="Unassembled WGS sequence"/>
</dbReference>
<keyword evidence="1" id="KW-1133">Transmembrane helix</keyword>
<dbReference type="EMBL" id="WVIE01000012">
    <property type="protein sequence ID" value="NDJ17995.1"/>
    <property type="molecule type" value="Genomic_DNA"/>
</dbReference>
<comment type="caution">
    <text evidence="3">The sequence shown here is derived from an EMBL/GenBank/DDBJ whole genome shotgun (WGS) entry which is preliminary data.</text>
</comment>